<gene>
    <name evidence="2" type="ORF">AWB76_02049</name>
</gene>
<accession>A0A158AA62</accession>
<protein>
    <recommendedName>
        <fullName evidence="4">DUF2195 family protein</fullName>
    </recommendedName>
</protein>
<dbReference type="STRING" id="1777137.AWB76_02049"/>
<proteinExistence type="predicted"/>
<evidence type="ECO:0008006" key="4">
    <source>
        <dbReference type="Google" id="ProtNLM"/>
    </source>
</evidence>
<dbReference type="Pfam" id="PF09961">
    <property type="entry name" value="DUF2195"/>
    <property type="match status" value="1"/>
</dbReference>
<dbReference type="InterPro" id="IPR018696">
    <property type="entry name" value="DUF2195"/>
</dbReference>
<dbReference type="EMBL" id="FCOI02000005">
    <property type="protein sequence ID" value="SAK54708.1"/>
    <property type="molecule type" value="Genomic_DNA"/>
</dbReference>
<keyword evidence="3" id="KW-1185">Reference proteome</keyword>
<feature type="signal peptide" evidence="1">
    <location>
        <begin position="1"/>
        <end position="26"/>
    </location>
</feature>
<evidence type="ECO:0000313" key="2">
    <source>
        <dbReference type="EMBL" id="SAK54708.1"/>
    </source>
</evidence>
<sequence length="126" mass="13579">MEERVSSRGTLWCAAAVLLAPMLCRAAPAIDMDNSVSQCVDVKLDSPVQKKGKLVTHAQISMNRELSECGCTSRQMAYHVVDAKGSLVTHGHFTLLGDTRRQLILGRKDRASAPASLKLWLGCAGA</sequence>
<dbReference type="Proteomes" id="UP000054624">
    <property type="component" value="Unassembled WGS sequence"/>
</dbReference>
<name>A0A158AA62_9BURK</name>
<keyword evidence="1" id="KW-0732">Signal</keyword>
<feature type="chain" id="PRO_5007620312" description="DUF2195 family protein" evidence="1">
    <location>
        <begin position="27"/>
        <end position="126"/>
    </location>
</feature>
<evidence type="ECO:0000256" key="1">
    <source>
        <dbReference type="SAM" id="SignalP"/>
    </source>
</evidence>
<evidence type="ECO:0000313" key="3">
    <source>
        <dbReference type="Proteomes" id="UP000054624"/>
    </source>
</evidence>
<organism evidence="2 3">
    <name type="scientific">Caballeronia temeraria</name>
    <dbReference type="NCBI Taxonomy" id="1777137"/>
    <lineage>
        <taxon>Bacteria</taxon>
        <taxon>Pseudomonadati</taxon>
        <taxon>Pseudomonadota</taxon>
        <taxon>Betaproteobacteria</taxon>
        <taxon>Burkholderiales</taxon>
        <taxon>Burkholderiaceae</taxon>
        <taxon>Caballeronia</taxon>
    </lineage>
</organism>
<dbReference type="AlphaFoldDB" id="A0A158AA62"/>
<reference evidence="3" key="1">
    <citation type="submission" date="2016-01" db="EMBL/GenBank/DDBJ databases">
        <authorList>
            <person name="Peeters Charlotte."/>
        </authorList>
    </citation>
    <scope>NUCLEOTIDE SEQUENCE [LARGE SCALE GENOMIC DNA]</scope>
</reference>